<dbReference type="InterPro" id="IPR001584">
    <property type="entry name" value="Integrase_cat-core"/>
</dbReference>
<organism evidence="3 4">
    <name type="scientific">Gouania willdenowi</name>
    <name type="common">Blunt-snouted clingfish</name>
    <name type="synonym">Lepadogaster willdenowi</name>
    <dbReference type="NCBI Taxonomy" id="441366"/>
    <lineage>
        <taxon>Eukaryota</taxon>
        <taxon>Metazoa</taxon>
        <taxon>Chordata</taxon>
        <taxon>Craniata</taxon>
        <taxon>Vertebrata</taxon>
        <taxon>Euteleostomi</taxon>
        <taxon>Actinopterygii</taxon>
        <taxon>Neopterygii</taxon>
        <taxon>Teleostei</taxon>
        <taxon>Neoteleostei</taxon>
        <taxon>Acanthomorphata</taxon>
        <taxon>Ovalentaria</taxon>
        <taxon>Blenniimorphae</taxon>
        <taxon>Blenniiformes</taxon>
        <taxon>Gobiesocoidei</taxon>
        <taxon>Gobiesocidae</taxon>
        <taxon>Gobiesocinae</taxon>
        <taxon>Gouania</taxon>
    </lineage>
</organism>
<feature type="compositionally biased region" description="Polar residues" evidence="1">
    <location>
        <begin position="339"/>
        <end position="351"/>
    </location>
</feature>
<dbReference type="InterPro" id="IPR050951">
    <property type="entry name" value="Retrovirus_Pol_polyprotein"/>
</dbReference>
<reference evidence="3" key="2">
    <citation type="submission" date="2025-09" db="UniProtKB">
        <authorList>
            <consortium name="Ensembl"/>
        </authorList>
    </citation>
    <scope>IDENTIFICATION</scope>
</reference>
<dbReference type="Proteomes" id="UP000694680">
    <property type="component" value="Unassembled WGS sequence"/>
</dbReference>
<dbReference type="Gene3D" id="3.30.420.10">
    <property type="entry name" value="Ribonuclease H-like superfamily/Ribonuclease H"/>
    <property type="match status" value="1"/>
</dbReference>
<dbReference type="GO" id="GO:0015074">
    <property type="term" value="P:DNA integration"/>
    <property type="evidence" value="ECO:0007669"/>
    <property type="project" value="InterPro"/>
</dbReference>
<evidence type="ECO:0000313" key="3">
    <source>
        <dbReference type="Ensembl" id="ENSGWIP00000006125.1"/>
    </source>
</evidence>
<sequence length="430" mass="48463">MASKPLEIVAVDFALLEKATDGRENVLVITDVFSKFSQAYATRDQKASTVAKVLTDKWFYTYGVPKRIHSDQGRCFEGDLLKRLCSLYGIEKSRTTSYHPEGNGQCERFNRTLFDLLRTLPPESKRKWPQHLPEVLYAYNTTEHQSTGFSPFELMFGQKPQLPVDFLLGTSQESPATRSPQDWVDEHRNHLTVVYAQAKERLQQAAARRNCHYKPNVTSVLPPGTLVYKKSHALGRHKIHDAWDPTVYVVVKSMDQEGRVYQIRPRDAMGSHKNVNRAEIKVLTTVQDCSEKNTSLPDPGLLCNAPPDIPPELSDNDSEEEDIVIVMDQNPPRVRAPSSPRQAQSAESGPQSLAPITVPPLATQNLRQTLGNDTSLNTNVMLRRTHRTTAGHHTNMYHLPRAVNQSTVASLQSAPQAMCQGQRYAFRPWL</sequence>
<reference evidence="3" key="1">
    <citation type="submission" date="2025-08" db="UniProtKB">
        <authorList>
            <consortium name="Ensembl"/>
        </authorList>
    </citation>
    <scope>IDENTIFICATION</scope>
</reference>
<dbReference type="PROSITE" id="PS50994">
    <property type="entry name" value="INTEGRASE"/>
    <property type="match status" value="1"/>
</dbReference>
<dbReference type="Ensembl" id="ENSGWIT00000006773.1">
    <property type="protein sequence ID" value="ENSGWIP00000006125.1"/>
    <property type="gene ID" value="ENSGWIG00000003595.1"/>
</dbReference>
<feature type="region of interest" description="Disordered" evidence="1">
    <location>
        <begin position="290"/>
        <end position="316"/>
    </location>
</feature>
<dbReference type="PANTHER" id="PTHR37984:SF15">
    <property type="entry name" value="INTEGRASE CATALYTIC DOMAIN-CONTAINING PROTEIN"/>
    <property type="match status" value="1"/>
</dbReference>
<dbReference type="FunFam" id="3.30.420.10:FF:000032">
    <property type="entry name" value="Retrovirus-related Pol polyprotein from transposon 297-like Protein"/>
    <property type="match status" value="1"/>
</dbReference>
<name>A0A8C5DJ52_GOUWI</name>
<dbReference type="InterPro" id="IPR012337">
    <property type="entry name" value="RNaseH-like_sf"/>
</dbReference>
<evidence type="ECO:0000259" key="2">
    <source>
        <dbReference type="PROSITE" id="PS50994"/>
    </source>
</evidence>
<dbReference type="AlphaFoldDB" id="A0A8C5DJ52"/>
<dbReference type="GO" id="GO:0003676">
    <property type="term" value="F:nucleic acid binding"/>
    <property type="evidence" value="ECO:0007669"/>
    <property type="project" value="InterPro"/>
</dbReference>
<feature type="region of interest" description="Disordered" evidence="1">
    <location>
        <begin position="330"/>
        <end position="357"/>
    </location>
</feature>
<dbReference type="PANTHER" id="PTHR37984">
    <property type="entry name" value="PROTEIN CBG26694"/>
    <property type="match status" value="1"/>
</dbReference>
<dbReference type="SUPFAM" id="SSF53098">
    <property type="entry name" value="Ribonuclease H-like"/>
    <property type="match status" value="1"/>
</dbReference>
<protein>
    <recommendedName>
        <fullName evidence="2">Integrase catalytic domain-containing protein</fullName>
    </recommendedName>
</protein>
<evidence type="ECO:0000256" key="1">
    <source>
        <dbReference type="SAM" id="MobiDB-lite"/>
    </source>
</evidence>
<dbReference type="InterPro" id="IPR036397">
    <property type="entry name" value="RNaseH_sf"/>
</dbReference>
<evidence type="ECO:0000313" key="4">
    <source>
        <dbReference type="Proteomes" id="UP000694680"/>
    </source>
</evidence>
<keyword evidence="4" id="KW-1185">Reference proteome</keyword>
<feature type="domain" description="Integrase catalytic" evidence="2">
    <location>
        <begin position="1"/>
        <end position="159"/>
    </location>
</feature>
<dbReference type="Pfam" id="PF00665">
    <property type="entry name" value="rve"/>
    <property type="match status" value="1"/>
</dbReference>
<accession>A0A8C5DJ52</accession>
<proteinExistence type="predicted"/>